<dbReference type="Proteomes" id="UP001595923">
    <property type="component" value="Unassembled WGS sequence"/>
</dbReference>
<protein>
    <recommendedName>
        <fullName evidence="3">Knr4/Smi1-like domain-containing protein</fullName>
    </recommendedName>
</protein>
<evidence type="ECO:0000313" key="1">
    <source>
        <dbReference type="EMBL" id="MFC4563311.1"/>
    </source>
</evidence>
<accession>A0ABV9DWP4</accession>
<organism evidence="1 2">
    <name type="scientific">Nocardiopsis mangrovi</name>
    <dbReference type="NCBI Taxonomy" id="1179818"/>
    <lineage>
        <taxon>Bacteria</taxon>
        <taxon>Bacillati</taxon>
        <taxon>Actinomycetota</taxon>
        <taxon>Actinomycetes</taxon>
        <taxon>Streptosporangiales</taxon>
        <taxon>Nocardiopsidaceae</taxon>
        <taxon>Nocardiopsis</taxon>
    </lineage>
</organism>
<dbReference type="RefSeq" id="WP_378575370.1">
    <property type="nucleotide sequence ID" value="NZ_JBHSFQ010000014.1"/>
</dbReference>
<comment type="caution">
    <text evidence="1">The sequence shown here is derived from an EMBL/GenBank/DDBJ whole genome shotgun (WGS) entry which is preliminary data.</text>
</comment>
<keyword evidence="2" id="KW-1185">Reference proteome</keyword>
<gene>
    <name evidence="1" type="ORF">ACFO4E_15720</name>
</gene>
<evidence type="ECO:0000313" key="2">
    <source>
        <dbReference type="Proteomes" id="UP001595923"/>
    </source>
</evidence>
<proteinExistence type="predicted"/>
<evidence type="ECO:0008006" key="3">
    <source>
        <dbReference type="Google" id="ProtNLM"/>
    </source>
</evidence>
<reference evidence="2" key="1">
    <citation type="journal article" date="2019" name="Int. J. Syst. Evol. Microbiol.">
        <title>The Global Catalogue of Microorganisms (GCM) 10K type strain sequencing project: providing services to taxonomists for standard genome sequencing and annotation.</title>
        <authorList>
            <consortium name="The Broad Institute Genomics Platform"/>
            <consortium name="The Broad Institute Genome Sequencing Center for Infectious Disease"/>
            <person name="Wu L."/>
            <person name="Ma J."/>
        </authorList>
    </citation>
    <scope>NUCLEOTIDE SEQUENCE [LARGE SCALE GENOMIC DNA]</scope>
    <source>
        <strain evidence="2">XZYJ18</strain>
    </source>
</reference>
<name>A0ABV9DWP4_9ACTN</name>
<sequence length="129" mass="14347">MVGRRLEGRAPNVAACWDDARRVHTVGGVRPWPPSPRRPSRTGPCFSWSDFGLADDHPELIRLLERSLLIADDNGGGGQYLFLHADSVAENGEWTAYEWWPGDGDDPEPHDGFAALVAGLWDDRVRRGQ</sequence>
<dbReference type="EMBL" id="JBHSFQ010000014">
    <property type="protein sequence ID" value="MFC4563311.1"/>
    <property type="molecule type" value="Genomic_DNA"/>
</dbReference>